<dbReference type="Proteomes" id="UP000294028">
    <property type="component" value="Unassembled WGS sequence"/>
</dbReference>
<evidence type="ECO:0000313" key="1">
    <source>
        <dbReference type="EMBL" id="RYJ13995.1"/>
    </source>
</evidence>
<accession>A0A482TM58</accession>
<reference evidence="1 2" key="1">
    <citation type="submission" date="2018-12" db="EMBL/GenBank/DDBJ databases">
        <title>Genome analysis provides insights into bioremediation potentialities of Halogeometricum borinquense strain N11.</title>
        <authorList>
            <person name="Najjari A."/>
            <person name="Youssef N."/>
            <person name="Fhoula I."/>
            <person name="Ben Dhia O."/>
            <person name="Mahjoubi M."/>
            <person name="Ouzari H.I."/>
            <person name="Cherif A."/>
        </authorList>
    </citation>
    <scope>NUCLEOTIDE SEQUENCE [LARGE SCALE GENOMIC DNA]</scope>
    <source>
        <strain evidence="1 2">N11</strain>
    </source>
</reference>
<dbReference type="RefSeq" id="WP_129784408.1">
    <property type="nucleotide sequence ID" value="NZ_RZHH01000002.1"/>
</dbReference>
<proteinExistence type="predicted"/>
<dbReference type="AlphaFoldDB" id="A0A482TM58"/>
<comment type="caution">
    <text evidence="1">The sequence shown here is derived from an EMBL/GenBank/DDBJ whole genome shotgun (WGS) entry which is preliminary data.</text>
</comment>
<protein>
    <submittedName>
        <fullName evidence="1">Uncharacterized protein</fullName>
    </submittedName>
</protein>
<sequence length="339" mass="36433">MPSRRNVLALLATVPLAGCGGDSDNSNKTDTAPLSGRTILVDDEVPFPRVSGVRLVDSVADAEILVLPPSEEHYDTALDALERGTPVVVAGDDAPLHIQRICGHTGQRYGVPSKAWSSGDRIAAAVPSADRIDVQYLVPSNGTELKTQLPWAISEVLDARPPEFTINDPANPDGGIELGRVRMRGRVEVGNYDRWDRVTLLPEQTKAVVETVATVDADGAPDKDGFHVSKVGIRTEFDDASIESAGPETATPDTFSVEAAVGKKRSEATHTFSPTSDDARQSMTVGARTVVSLPELAPPFGYIGNVKFAWRRGRFLREDESWVAHTPGSAVWRGFEPTA</sequence>
<name>A0A482TM58_9EURY</name>
<dbReference type="EMBL" id="RZHH01000002">
    <property type="protein sequence ID" value="RYJ13995.1"/>
    <property type="molecule type" value="Genomic_DNA"/>
</dbReference>
<evidence type="ECO:0000313" key="2">
    <source>
        <dbReference type="Proteomes" id="UP000294028"/>
    </source>
</evidence>
<organism evidence="1 2">
    <name type="scientific">Halogeometricum borinquense</name>
    <dbReference type="NCBI Taxonomy" id="60847"/>
    <lineage>
        <taxon>Archaea</taxon>
        <taxon>Methanobacteriati</taxon>
        <taxon>Methanobacteriota</taxon>
        <taxon>Stenosarchaea group</taxon>
        <taxon>Halobacteria</taxon>
        <taxon>Halobacteriales</taxon>
        <taxon>Haloferacaceae</taxon>
        <taxon>Halogeometricum</taxon>
    </lineage>
</organism>
<gene>
    <name evidence="1" type="ORF">ELS19_08475</name>
</gene>